<dbReference type="EMBL" id="JACEIK010010270">
    <property type="protein sequence ID" value="MCE3215090.1"/>
    <property type="molecule type" value="Genomic_DNA"/>
</dbReference>
<protein>
    <submittedName>
        <fullName evidence="2">Uncharacterized protein</fullName>
    </submittedName>
</protein>
<gene>
    <name evidence="2" type="ORF">HAX54_000791</name>
</gene>
<name>A0ABS8WSN8_DATST</name>
<reference evidence="2 3" key="1">
    <citation type="journal article" date="2021" name="BMC Genomics">
        <title>Datura genome reveals duplications of psychoactive alkaloid biosynthetic genes and high mutation rate following tissue culture.</title>
        <authorList>
            <person name="Rajewski A."/>
            <person name="Carter-House D."/>
            <person name="Stajich J."/>
            <person name="Litt A."/>
        </authorList>
    </citation>
    <scope>NUCLEOTIDE SEQUENCE [LARGE SCALE GENOMIC DNA]</scope>
    <source>
        <strain evidence="2">AR-01</strain>
    </source>
</reference>
<keyword evidence="1" id="KW-0175">Coiled coil</keyword>
<dbReference type="Proteomes" id="UP000823775">
    <property type="component" value="Unassembled WGS sequence"/>
</dbReference>
<evidence type="ECO:0000313" key="2">
    <source>
        <dbReference type="EMBL" id="MCE3215090.1"/>
    </source>
</evidence>
<keyword evidence="3" id="KW-1185">Reference proteome</keyword>
<evidence type="ECO:0000313" key="3">
    <source>
        <dbReference type="Proteomes" id="UP000823775"/>
    </source>
</evidence>
<evidence type="ECO:0000256" key="1">
    <source>
        <dbReference type="SAM" id="Coils"/>
    </source>
</evidence>
<organism evidence="2 3">
    <name type="scientific">Datura stramonium</name>
    <name type="common">Jimsonweed</name>
    <name type="synonym">Common thornapple</name>
    <dbReference type="NCBI Taxonomy" id="4076"/>
    <lineage>
        <taxon>Eukaryota</taxon>
        <taxon>Viridiplantae</taxon>
        <taxon>Streptophyta</taxon>
        <taxon>Embryophyta</taxon>
        <taxon>Tracheophyta</taxon>
        <taxon>Spermatophyta</taxon>
        <taxon>Magnoliopsida</taxon>
        <taxon>eudicotyledons</taxon>
        <taxon>Gunneridae</taxon>
        <taxon>Pentapetalae</taxon>
        <taxon>asterids</taxon>
        <taxon>lamiids</taxon>
        <taxon>Solanales</taxon>
        <taxon>Solanaceae</taxon>
        <taxon>Solanoideae</taxon>
        <taxon>Datureae</taxon>
        <taxon>Datura</taxon>
    </lineage>
</organism>
<sequence length="271" mass="30664">MLLCGMQVYAMSLRITTSHLHSTYMLQIFFCKTQILVLEPSESVSHLRLTWGPQKKRAITEEARFDVDSFKTDFPNIDKKYQIRDWEPFAEPFDPYIPEMATCPLFLPLDKMRRLEGIIDLATKRAKDAPTFKKCKLTSGLSTPPLTEMLEVTTVSPVADRPAIKMAMKPVVDKLGSLCARVDMLEEEVASMREEMDRQKKMNLPMDIDLNILVVGCDSPVADRSPPDDLCVGYSPSKDLVAGEVQDCKPPRDEVLPTKGVIHHGDSYWIL</sequence>
<comment type="caution">
    <text evidence="2">The sequence shown here is derived from an EMBL/GenBank/DDBJ whole genome shotgun (WGS) entry which is preliminary data.</text>
</comment>
<accession>A0ABS8WSN8</accession>
<feature type="coiled-coil region" evidence="1">
    <location>
        <begin position="175"/>
        <end position="202"/>
    </location>
</feature>
<proteinExistence type="predicted"/>